<evidence type="ECO:0000313" key="4">
    <source>
        <dbReference type="EMBL" id="CAD8866053.1"/>
    </source>
</evidence>
<evidence type="ECO:0000256" key="1">
    <source>
        <dbReference type="SAM" id="Coils"/>
    </source>
</evidence>
<dbReference type="AlphaFoldDB" id="A0A7S1AVF3"/>
<sequence length="556" mass="62407">MSVPLCDTPHSDIEAGSGSHDADSNDRLSGVDEIQAAVDKKIFPIELFKCLPSSIKAFIPSAWLKIQDRTHLTLVIGTLTSLFIVIGTIPKFTGGFHHGCMYHFCYKEIVSLLFITPCIIYFTSIISRYDEDLQEKQKSVGQKKEHLMQAYNVLIDDMDGLLSRSAESSAGLAERGFESKRRDFQRFLERARTRYEGMFDGSKGEQTILLKQFRLFVANWLRVFEECSIDPVDRPKTVLSKEELERCATPAEIADLALARLKVSKVQFISAQRDLDQDLVKKTRASTTIQQKNKAKATADVGFLATSARNVSVNSAQTENKFLPSWLQVQPKSGCGLKNDVEGQNFPKTLACVCCKAMILSRDHFLLNLGFVVGIFLVVYELIGHNWPACINSIIQVCCLAVVLVHFESIDFIQRLELEVRELTQANNNIEEQKAKMNEFWTNAQNLTDLWLYRTMPRLDLVKEVHSRLEDVPAEDLLTTLSCTNMQLDNLEKNLGALEAWRADGDLHENVKKQFGTALSQVCYESDIGGLLKKVEVLNRNGALCLTGPPTAQSPS</sequence>
<protein>
    <submittedName>
        <fullName evidence="4">Uncharacterized protein</fullName>
    </submittedName>
</protein>
<evidence type="ECO:0000256" key="2">
    <source>
        <dbReference type="SAM" id="MobiDB-lite"/>
    </source>
</evidence>
<feature type="coiled-coil region" evidence="1">
    <location>
        <begin position="413"/>
        <end position="440"/>
    </location>
</feature>
<feature type="transmembrane region" description="Helical" evidence="3">
    <location>
        <begin position="109"/>
        <end position="129"/>
    </location>
</feature>
<evidence type="ECO:0000256" key="3">
    <source>
        <dbReference type="SAM" id="Phobius"/>
    </source>
</evidence>
<reference evidence="4" key="1">
    <citation type="submission" date="2021-01" db="EMBL/GenBank/DDBJ databases">
        <authorList>
            <person name="Corre E."/>
            <person name="Pelletier E."/>
            <person name="Niang G."/>
            <person name="Scheremetjew M."/>
            <person name="Finn R."/>
            <person name="Kale V."/>
            <person name="Holt S."/>
            <person name="Cochrane G."/>
            <person name="Meng A."/>
            <person name="Brown T."/>
            <person name="Cohen L."/>
        </authorList>
    </citation>
    <scope>NUCLEOTIDE SEQUENCE</scope>
</reference>
<keyword evidence="3" id="KW-1133">Transmembrane helix</keyword>
<organism evidence="4">
    <name type="scientific">Noctiluca scintillans</name>
    <name type="common">Sea sparkle</name>
    <name type="synonym">Red tide dinoflagellate</name>
    <dbReference type="NCBI Taxonomy" id="2966"/>
    <lineage>
        <taxon>Eukaryota</taxon>
        <taxon>Sar</taxon>
        <taxon>Alveolata</taxon>
        <taxon>Dinophyceae</taxon>
        <taxon>Noctilucales</taxon>
        <taxon>Noctilucaceae</taxon>
        <taxon>Noctiluca</taxon>
    </lineage>
</organism>
<feature type="transmembrane region" description="Helical" evidence="3">
    <location>
        <begin position="72"/>
        <end position="89"/>
    </location>
</feature>
<keyword evidence="1" id="KW-0175">Coiled coil</keyword>
<keyword evidence="3" id="KW-0812">Transmembrane</keyword>
<gene>
    <name evidence="4" type="ORF">NSCI0253_LOCUS40408</name>
</gene>
<proteinExistence type="predicted"/>
<dbReference type="EMBL" id="HBFQ01056923">
    <property type="protein sequence ID" value="CAD8866053.1"/>
    <property type="molecule type" value="Transcribed_RNA"/>
</dbReference>
<feature type="transmembrane region" description="Helical" evidence="3">
    <location>
        <begin position="365"/>
        <end position="383"/>
    </location>
</feature>
<accession>A0A7S1AVF3</accession>
<name>A0A7S1AVF3_NOCSC</name>
<keyword evidence="3" id="KW-0472">Membrane</keyword>
<feature type="region of interest" description="Disordered" evidence="2">
    <location>
        <begin position="1"/>
        <end position="27"/>
    </location>
</feature>